<dbReference type="PANTHER" id="PTHR48016:SF29">
    <property type="entry name" value="MITOGEN-ACTIVATED PROTEIN KINASE KINASE KINASE 1-RELATED"/>
    <property type="match status" value="1"/>
</dbReference>
<proteinExistence type="inferred from homology"/>
<dbReference type="GO" id="GO:0005737">
    <property type="term" value="C:cytoplasm"/>
    <property type="evidence" value="ECO:0007669"/>
    <property type="project" value="TreeGrafter"/>
</dbReference>
<sequence length="676" mass="75263">MVLLSISTMHRLPKILFNSSDRRKSRMDPSSSSSSSRQGAKAKRLDRRNAAKNINYEFSPSTSASSSSYSSEESLRTRSLDLFGGKTSFRIDGSDGEFEIICNTLGFSGIDDFVIPLEEYEAMKVRSASAPVEFSQKLERILYQKSEDDCDGVVKCSGASASNGVVDVINPEIKGFDNSSHADNKKFEDSPDFGYRDRSRVDVLGTGVSELTKRLGDSVRVGEAILSDKVSGKSSEFRGNGIKGVRPPVLVAPSLMALLVADKESSSLNASRGFALGTDTCVSRFERGFYLDEDGERTEESGQNRSEHEEGTRRRVLTRDDNCVLLDSCSFTTSSNDDDSSSTTTEPISSISPNGKYRHIIEDWRKGDLLGRGSFGSVYEGIADDGFFFAVKEVSLLDQGDEGKQRIIQLEQEIALLSQFQHENIVRYYGTNMDESHLYIFLELVTKGSLLSLYQKYELRVPQVSAYTRQILHGLKYLHDRGVIHRIFDKFDTRILGSTSFLTFMEESDHIGHSFYCIFGVIVLSAWVNGKLFPNWKELVLGDIKCANILVHTNGLVKLADFGLAKATKLNDVNSCKGTAFWMAPEVVRSQWYGPAADIWSLGCTVLEMLTRRFPYSHLECMAALFRIGKGERPLIPDSLPSDARDFVLKCLQVDPSLRPTAAQLMDHPFVKRPLP</sequence>
<dbReference type="InterPro" id="IPR017441">
    <property type="entry name" value="Protein_kinase_ATP_BS"/>
</dbReference>
<dbReference type="Gene3D" id="1.10.510.10">
    <property type="entry name" value="Transferase(Phosphotransferase) domain 1"/>
    <property type="match status" value="1"/>
</dbReference>
<evidence type="ECO:0000256" key="8">
    <source>
        <dbReference type="ARBA" id="ARBA00047559"/>
    </source>
</evidence>
<evidence type="ECO:0000256" key="6">
    <source>
        <dbReference type="ARBA" id="ARBA00022777"/>
    </source>
</evidence>
<keyword evidence="5 10" id="KW-0547">Nucleotide-binding</keyword>
<dbReference type="AlphaFoldDB" id="A0AAW2VSG5"/>
<dbReference type="FunFam" id="1.10.510.10:FF:001560">
    <property type="entry name" value="Mitogen-activated protein kinase kinase kinase 19"/>
    <property type="match status" value="1"/>
</dbReference>
<evidence type="ECO:0000256" key="2">
    <source>
        <dbReference type="ARBA" id="ARBA00012406"/>
    </source>
</evidence>
<evidence type="ECO:0000256" key="4">
    <source>
        <dbReference type="ARBA" id="ARBA00022679"/>
    </source>
</evidence>
<dbReference type="GO" id="GO:0004709">
    <property type="term" value="F:MAP kinase kinase kinase activity"/>
    <property type="evidence" value="ECO:0007669"/>
    <property type="project" value="UniProtKB-EC"/>
</dbReference>
<evidence type="ECO:0000256" key="3">
    <source>
        <dbReference type="ARBA" id="ARBA00022527"/>
    </source>
</evidence>
<reference evidence="13" key="2">
    <citation type="journal article" date="2024" name="Plant">
        <title>Genomic evolution and insights into agronomic trait innovations of Sesamum species.</title>
        <authorList>
            <person name="Miao H."/>
            <person name="Wang L."/>
            <person name="Qu L."/>
            <person name="Liu H."/>
            <person name="Sun Y."/>
            <person name="Le M."/>
            <person name="Wang Q."/>
            <person name="Wei S."/>
            <person name="Zheng Y."/>
            <person name="Lin W."/>
            <person name="Duan Y."/>
            <person name="Cao H."/>
            <person name="Xiong S."/>
            <person name="Wang X."/>
            <person name="Wei L."/>
            <person name="Li C."/>
            <person name="Ma Q."/>
            <person name="Ju M."/>
            <person name="Zhao R."/>
            <person name="Li G."/>
            <person name="Mu C."/>
            <person name="Tian Q."/>
            <person name="Mei H."/>
            <person name="Zhang T."/>
            <person name="Gao T."/>
            <person name="Zhang H."/>
        </authorList>
    </citation>
    <scope>NUCLEOTIDE SEQUENCE</scope>
    <source>
        <strain evidence="13">KEN1</strain>
    </source>
</reference>
<keyword evidence="6 13" id="KW-0418">Kinase</keyword>
<dbReference type="PROSITE" id="PS00107">
    <property type="entry name" value="PROTEIN_KINASE_ATP"/>
    <property type="match status" value="1"/>
</dbReference>
<gene>
    <name evidence="13" type="ORF">Slati_2552100</name>
</gene>
<dbReference type="InterPro" id="IPR050538">
    <property type="entry name" value="MAP_kinase_kinase_kinase"/>
</dbReference>
<feature type="region of interest" description="Disordered" evidence="11">
    <location>
        <begin position="293"/>
        <end position="314"/>
    </location>
</feature>
<feature type="compositionally biased region" description="Basic and acidic residues" evidence="11">
    <location>
        <begin position="298"/>
        <end position="314"/>
    </location>
</feature>
<feature type="region of interest" description="Disordered" evidence="11">
    <location>
        <begin position="18"/>
        <end position="46"/>
    </location>
</feature>
<feature type="compositionally biased region" description="Low complexity" evidence="11">
    <location>
        <begin position="28"/>
        <end position="37"/>
    </location>
</feature>
<dbReference type="Pfam" id="PF00069">
    <property type="entry name" value="Pkinase"/>
    <property type="match status" value="2"/>
</dbReference>
<evidence type="ECO:0000256" key="1">
    <source>
        <dbReference type="ARBA" id="ARBA00006529"/>
    </source>
</evidence>
<keyword evidence="7 10" id="KW-0067">ATP-binding</keyword>
<accession>A0AAW2VSG5</accession>
<comment type="catalytic activity">
    <reaction evidence="9">
        <text>L-seryl-[protein] + ATP = O-phospho-L-seryl-[protein] + ADP + H(+)</text>
        <dbReference type="Rhea" id="RHEA:17989"/>
        <dbReference type="Rhea" id="RHEA-COMP:9863"/>
        <dbReference type="Rhea" id="RHEA-COMP:11604"/>
        <dbReference type="ChEBI" id="CHEBI:15378"/>
        <dbReference type="ChEBI" id="CHEBI:29999"/>
        <dbReference type="ChEBI" id="CHEBI:30616"/>
        <dbReference type="ChEBI" id="CHEBI:83421"/>
        <dbReference type="ChEBI" id="CHEBI:456216"/>
        <dbReference type="EC" id="2.7.11.25"/>
    </reaction>
</comment>
<evidence type="ECO:0000256" key="10">
    <source>
        <dbReference type="PROSITE-ProRule" id="PRU10141"/>
    </source>
</evidence>
<dbReference type="GO" id="GO:0005524">
    <property type="term" value="F:ATP binding"/>
    <property type="evidence" value="ECO:0007669"/>
    <property type="project" value="UniProtKB-UniRule"/>
</dbReference>
<reference evidence="13" key="1">
    <citation type="submission" date="2020-06" db="EMBL/GenBank/DDBJ databases">
        <authorList>
            <person name="Li T."/>
            <person name="Hu X."/>
            <person name="Zhang T."/>
            <person name="Song X."/>
            <person name="Zhang H."/>
            <person name="Dai N."/>
            <person name="Sheng W."/>
            <person name="Hou X."/>
            <person name="Wei L."/>
        </authorList>
    </citation>
    <scope>NUCLEOTIDE SEQUENCE</scope>
    <source>
        <strain evidence="13">KEN1</strain>
        <tissue evidence="13">Leaf</tissue>
    </source>
</reference>
<dbReference type="EMBL" id="JACGWN010000009">
    <property type="protein sequence ID" value="KAL0432178.1"/>
    <property type="molecule type" value="Genomic_DNA"/>
</dbReference>
<comment type="caution">
    <text evidence="13">The sequence shown here is derived from an EMBL/GenBank/DDBJ whole genome shotgun (WGS) entry which is preliminary data.</text>
</comment>
<feature type="binding site" evidence="10">
    <location>
        <position position="392"/>
    </location>
    <ligand>
        <name>ATP</name>
        <dbReference type="ChEBI" id="CHEBI:30616"/>
    </ligand>
</feature>
<keyword evidence="3" id="KW-0723">Serine/threonine-protein kinase</keyword>
<feature type="region of interest" description="Disordered" evidence="11">
    <location>
        <begin position="332"/>
        <end position="352"/>
    </location>
</feature>
<evidence type="ECO:0000259" key="12">
    <source>
        <dbReference type="PROSITE" id="PS50011"/>
    </source>
</evidence>
<keyword evidence="4" id="KW-0808">Transferase</keyword>
<dbReference type="PANTHER" id="PTHR48016">
    <property type="entry name" value="MAP KINASE KINASE KINASE SSK2-RELATED-RELATED"/>
    <property type="match status" value="1"/>
</dbReference>
<dbReference type="PROSITE" id="PS50011">
    <property type="entry name" value="PROTEIN_KINASE_DOM"/>
    <property type="match status" value="1"/>
</dbReference>
<organism evidence="13">
    <name type="scientific">Sesamum latifolium</name>
    <dbReference type="NCBI Taxonomy" id="2727402"/>
    <lineage>
        <taxon>Eukaryota</taxon>
        <taxon>Viridiplantae</taxon>
        <taxon>Streptophyta</taxon>
        <taxon>Embryophyta</taxon>
        <taxon>Tracheophyta</taxon>
        <taxon>Spermatophyta</taxon>
        <taxon>Magnoliopsida</taxon>
        <taxon>eudicotyledons</taxon>
        <taxon>Gunneridae</taxon>
        <taxon>Pentapetalae</taxon>
        <taxon>asterids</taxon>
        <taxon>lamiids</taxon>
        <taxon>Lamiales</taxon>
        <taxon>Pedaliaceae</taxon>
        <taxon>Sesamum</taxon>
    </lineage>
</organism>
<comment type="similarity">
    <text evidence="1">Belongs to the protein kinase superfamily. STE Ser/Thr protein kinase family. MAP kinase kinase kinase subfamily.</text>
</comment>
<evidence type="ECO:0000256" key="7">
    <source>
        <dbReference type="ARBA" id="ARBA00022840"/>
    </source>
</evidence>
<evidence type="ECO:0000256" key="9">
    <source>
        <dbReference type="ARBA" id="ARBA00048329"/>
    </source>
</evidence>
<evidence type="ECO:0000256" key="5">
    <source>
        <dbReference type="ARBA" id="ARBA00022741"/>
    </source>
</evidence>
<dbReference type="EC" id="2.7.11.25" evidence="2"/>
<name>A0AAW2VSG5_9LAMI</name>
<comment type="catalytic activity">
    <reaction evidence="8">
        <text>L-threonyl-[protein] + ATP = O-phospho-L-threonyl-[protein] + ADP + H(+)</text>
        <dbReference type="Rhea" id="RHEA:46608"/>
        <dbReference type="Rhea" id="RHEA-COMP:11060"/>
        <dbReference type="Rhea" id="RHEA-COMP:11605"/>
        <dbReference type="ChEBI" id="CHEBI:15378"/>
        <dbReference type="ChEBI" id="CHEBI:30013"/>
        <dbReference type="ChEBI" id="CHEBI:30616"/>
        <dbReference type="ChEBI" id="CHEBI:61977"/>
        <dbReference type="ChEBI" id="CHEBI:456216"/>
        <dbReference type="EC" id="2.7.11.25"/>
    </reaction>
</comment>
<dbReference type="Gene3D" id="3.30.200.20">
    <property type="entry name" value="Phosphorylase Kinase, domain 1"/>
    <property type="match status" value="1"/>
</dbReference>
<feature type="domain" description="Protein kinase" evidence="12">
    <location>
        <begin position="364"/>
        <end position="671"/>
    </location>
</feature>
<evidence type="ECO:0000313" key="13">
    <source>
        <dbReference type="EMBL" id="KAL0432178.1"/>
    </source>
</evidence>
<evidence type="ECO:0000256" key="11">
    <source>
        <dbReference type="SAM" id="MobiDB-lite"/>
    </source>
</evidence>
<dbReference type="SUPFAM" id="SSF56112">
    <property type="entry name" value="Protein kinase-like (PK-like)"/>
    <property type="match status" value="2"/>
</dbReference>
<dbReference type="SMART" id="SM00220">
    <property type="entry name" value="S_TKc"/>
    <property type="match status" value="1"/>
</dbReference>
<protein>
    <recommendedName>
        <fullName evidence="2">mitogen-activated protein kinase kinase kinase</fullName>
        <ecNumber evidence="2">2.7.11.25</ecNumber>
    </recommendedName>
</protein>
<dbReference type="InterPro" id="IPR000719">
    <property type="entry name" value="Prot_kinase_dom"/>
</dbReference>
<dbReference type="InterPro" id="IPR011009">
    <property type="entry name" value="Kinase-like_dom_sf"/>
</dbReference>